<reference evidence="1 2" key="1">
    <citation type="submission" date="2019-10" db="EMBL/GenBank/DDBJ databases">
        <title>Description of Paenibacillus humi sp. nov.</title>
        <authorList>
            <person name="Carlier A."/>
            <person name="Qi S."/>
        </authorList>
    </citation>
    <scope>NUCLEOTIDE SEQUENCE [LARGE SCALE GENOMIC DNA]</scope>
    <source>
        <strain evidence="1 2">LMG 31461</strain>
    </source>
</reference>
<dbReference type="Gene3D" id="3.40.50.300">
    <property type="entry name" value="P-loop containing nucleotide triphosphate hydrolases"/>
    <property type="match status" value="1"/>
</dbReference>
<name>A0ABX1XC27_9BACL</name>
<dbReference type="Pfam" id="PF13671">
    <property type="entry name" value="AAA_33"/>
    <property type="match status" value="1"/>
</dbReference>
<organism evidence="1 2">
    <name type="scientific">Paenibacillus plantarum</name>
    <dbReference type="NCBI Taxonomy" id="2654975"/>
    <lineage>
        <taxon>Bacteria</taxon>
        <taxon>Bacillati</taxon>
        <taxon>Bacillota</taxon>
        <taxon>Bacilli</taxon>
        <taxon>Bacillales</taxon>
        <taxon>Paenibacillaceae</taxon>
        <taxon>Paenibacillus</taxon>
    </lineage>
</organism>
<evidence type="ECO:0000313" key="2">
    <source>
        <dbReference type="Proteomes" id="UP000653578"/>
    </source>
</evidence>
<dbReference type="Proteomes" id="UP000653578">
    <property type="component" value="Unassembled WGS sequence"/>
</dbReference>
<evidence type="ECO:0000313" key="1">
    <source>
        <dbReference type="EMBL" id="NOU66030.1"/>
    </source>
</evidence>
<comment type="caution">
    <text evidence="1">The sequence shown here is derived from an EMBL/GenBank/DDBJ whole genome shotgun (WGS) entry which is preliminary data.</text>
</comment>
<proteinExistence type="predicted"/>
<protein>
    <submittedName>
        <fullName evidence="1">AAA family ATPase</fullName>
    </submittedName>
</protein>
<dbReference type="SUPFAM" id="SSF52540">
    <property type="entry name" value="P-loop containing nucleoside triphosphate hydrolases"/>
    <property type="match status" value="1"/>
</dbReference>
<dbReference type="EMBL" id="WHNY01000060">
    <property type="protein sequence ID" value="NOU66030.1"/>
    <property type="molecule type" value="Genomic_DNA"/>
</dbReference>
<dbReference type="InterPro" id="IPR027417">
    <property type="entry name" value="P-loop_NTPase"/>
</dbReference>
<dbReference type="RefSeq" id="WP_171632259.1">
    <property type="nucleotide sequence ID" value="NZ_WHNY01000060.1"/>
</dbReference>
<sequence length="175" mass="19896">MQTVYLVSGPAGVGKSTTSRALAKALPNSAYISGDAVSHMHVNGREKPWESRSELSLIWQNIWRLTSNFIAHGVDVVVDYVTFPEEAKWLHKQLIALNTNVVYVVLWTDKATLLQRDQTRLPQHQMGERCLILIDEFENSGLEPRHVKDTSSHQIENLNEIVDDIRSNDSYRLKS</sequence>
<accession>A0ABX1XC27</accession>
<keyword evidence="2" id="KW-1185">Reference proteome</keyword>
<gene>
    <name evidence="1" type="ORF">GC096_18495</name>
</gene>